<evidence type="ECO:0000313" key="2">
    <source>
        <dbReference type="EMBL" id="KTB28185.1"/>
    </source>
</evidence>
<comment type="caution">
    <text evidence="2">The sequence shown here is derived from an EMBL/GenBank/DDBJ whole genome shotgun (WGS) entry which is preliminary data.</text>
</comment>
<evidence type="ECO:0000256" key="1">
    <source>
        <dbReference type="SAM" id="MobiDB-lite"/>
    </source>
</evidence>
<feature type="compositionally biased region" description="Polar residues" evidence="1">
    <location>
        <begin position="66"/>
        <end position="76"/>
    </location>
</feature>
<protein>
    <submittedName>
        <fullName evidence="2">Uncharacterized protein</fullName>
    </submittedName>
</protein>
<accession>A0A0W0EVU4</accession>
<feature type="compositionally biased region" description="Polar residues" evidence="1">
    <location>
        <begin position="113"/>
        <end position="130"/>
    </location>
</feature>
<sequence length="293" mass="31745">MFRRNLSKVHFDVTGLKSGSYMIVDNKVVMVDGSEALCFECLTVDNEAGMSNSTADAGPSSATLCAASPTNTVDSTNEARKHKASKVSVDSSDEEEVQIVNNTNDDLEMQDARSLSTSVHAPKSSSTNDPVQKVCFTKNNVADKKEKDKNILNKSLDVTSTASEAKLTSSASKKSKVSSSVVDCRQETTDEQALCALMFESIAKKSALIPFLDLEKAFLEVLLSVSNFLHAELSSLEHNIHFYIGQYQVSAKSHEEVNCIRLSKVAIQDEQMGEAQPVRSLVEVGTVPAPVNT</sequence>
<dbReference type="EMBL" id="LATX01002497">
    <property type="protein sequence ID" value="KTB28185.1"/>
    <property type="molecule type" value="Genomic_DNA"/>
</dbReference>
<dbReference type="Proteomes" id="UP000054988">
    <property type="component" value="Unassembled WGS sequence"/>
</dbReference>
<evidence type="ECO:0000313" key="3">
    <source>
        <dbReference type="Proteomes" id="UP000054988"/>
    </source>
</evidence>
<proteinExistence type="predicted"/>
<feature type="region of interest" description="Disordered" evidence="1">
    <location>
        <begin position="66"/>
        <end position="130"/>
    </location>
</feature>
<gene>
    <name evidence="2" type="ORF">WG66_19240</name>
</gene>
<organism evidence="2 3">
    <name type="scientific">Moniliophthora roreri</name>
    <name type="common">Frosty pod rot fungus</name>
    <name type="synonym">Monilia roreri</name>
    <dbReference type="NCBI Taxonomy" id="221103"/>
    <lineage>
        <taxon>Eukaryota</taxon>
        <taxon>Fungi</taxon>
        <taxon>Dikarya</taxon>
        <taxon>Basidiomycota</taxon>
        <taxon>Agaricomycotina</taxon>
        <taxon>Agaricomycetes</taxon>
        <taxon>Agaricomycetidae</taxon>
        <taxon>Agaricales</taxon>
        <taxon>Marasmiineae</taxon>
        <taxon>Marasmiaceae</taxon>
        <taxon>Moniliophthora</taxon>
    </lineage>
</organism>
<name>A0A0W0EVU4_MONRR</name>
<dbReference type="AlphaFoldDB" id="A0A0W0EVU4"/>
<reference evidence="2 3" key="1">
    <citation type="submission" date="2015-12" db="EMBL/GenBank/DDBJ databases">
        <title>Draft genome sequence of Moniliophthora roreri, the causal agent of frosty pod rot of cacao.</title>
        <authorList>
            <person name="Aime M.C."/>
            <person name="Diaz-Valderrama J.R."/>
            <person name="Kijpornyongpan T."/>
            <person name="Phillips-Mora W."/>
        </authorList>
    </citation>
    <scope>NUCLEOTIDE SEQUENCE [LARGE SCALE GENOMIC DNA]</scope>
    <source>
        <strain evidence="2 3">MCA 2952</strain>
    </source>
</reference>